<feature type="signal peptide" evidence="4">
    <location>
        <begin position="1"/>
        <end position="21"/>
    </location>
</feature>
<keyword evidence="1" id="KW-0479">Metal-binding</keyword>
<dbReference type="RefSeq" id="WP_144973837.1">
    <property type="nucleotide sequence ID" value="NZ_CP036289.1"/>
</dbReference>
<evidence type="ECO:0000313" key="7">
    <source>
        <dbReference type="Proteomes" id="UP000318626"/>
    </source>
</evidence>
<dbReference type="PANTHER" id="PTHR10827:SF98">
    <property type="entry name" value="45 KDA CALCIUM-BINDING PROTEIN"/>
    <property type="match status" value="1"/>
</dbReference>
<gene>
    <name evidence="6" type="ORF">Pan97_30730</name>
</gene>
<dbReference type="PROSITE" id="PS00018">
    <property type="entry name" value="EF_HAND_1"/>
    <property type="match status" value="3"/>
</dbReference>
<evidence type="ECO:0000256" key="1">
    <source>
        <dbReference type="ARBA" id="ARBA00022723"/>
    </source>
</evidence>
<accession>A0A518C9X2</accession>
<feature type="region of interest" description="Disordered" evidence="3">
    <location>
        <begin position="175"/>
        <end position="203"/>
    </location>
</feature>
<proteinExistence type="predicted"/>
<evidence type="ECO:0000313" key="6">
    <source>
        <dbReference type="EMBL" id="QDU76028.1"/>
    </source>
</evidence>
<reference evidence="7" key="1">
    <citation type="submission" date="2019-02" db="EMBL/GenBank/DDBJ databases">
        <title>Deep-cultivation of Planctomycetes and their phenomic and genomic characterization uncovers novel biology.</title>
        <authorList>
            <person name="Wiegand S."/>
            <person name="Jogler M."/>
            <person name="Boedeker C."/>
            <person name="Pinto D."/>
            <person name="Vollmers J."/>
            <person name="Rivas-Marin E."/>
            <person name="Kohn T."/>
            <person name="Peeters S.H."/>
            <person name="Heuer A."/>
            <person name="Rast P."/>
            <person name="Oberbeckmann S."/>
            <person name="Bunk B."/>
            <person name="Jeske O."/>
            <person name="Meyerdierks A."/>
            <person name="Storesund J.E."/>
            <person name="Kallscheuer N."/>
            <person name="Luecker S."/>
            <person name="Lage O.M."/>
            <person name="Pohl T."/>
            <person name="Merkel B.J."/>
            <person name="Hornburger P."/>
            <person name="Mueller R.-W."/>
            <person name="Bruemmer F."/>
            <person name="Labrenz M."/>
            <person name="Spormann A.M."/>
            <person name="Op den Camp H."/>
            <person name="Overmann J."/>
            <person name="Amann R."/>
            <person name="Jetten M.S.M."/>
            <person name="Mascher T."/>
            <person name="Medema M.H."/>
            <person name="Devos D.P."/>
            <person name="Kaster A.-K."/>
            <person name="Ovreas L."/>
            <person name="Rohde M."/>
            <person name="Galperin M.Y."/>
            <person name="Jogler C."/>
        </authorList>
    </citation>
    <scope>NUCLEOTIDE SEQUENCE [LARGE SCALE GENOMIC DNA]</scope>
    <source>
        <strain evidence="7">Pan97</strain>
    </source>
</reference>
<keyword evidence="4" id="KW-0732">Signal</keyword>
<feature type="compositionally biased region" description="Gly residues" evidence="3">
    <location>
        <begin position="79"/>
        <end position="90"/>
    </location>
</feature>
<keyword evidence="7" id="KW-1185">Reference proteome</keyword>
<dbReference type="InterPro" id="IPR018247">
    <property type="entry name" value="EF_Hand_1_Ca_BS"/>
</dbReference>
<dbReference type="Proteomes" id="UP000318626">
    <property type="component" value="Chromosome"/>
</dbReference>
<dbReference type="SUPFAM" id="SSF47473">
    <property type="entry name" value="EF-hand"/>
    <property type="match status" value="2"/>
</dbReference>
<dbReference type="OrthoDB" id="271466at2"/>
<name>A0A518C9X2_9BACT</name>
<keyword evidence="2" id="KW-0677">Repeat</keyword>
<evidence type="ECO:0000256" key="4">
    <source>
        <dbReference type="SAM" id="SignalP"/>
    </source>
</evidence>
<dbReference type="GO" id="GO:0005509">
    <property type="term" value="F:calcium ion binding"/>
    <property type="evidence" value="ECO:0007669"/>
    <property type="project" value="InterPro"/>
</dbReference>
<feature type="domain" description="EF-hand" evidence="5">
    <location>
        <begin position="31"/>
        <end position="66"/>
    </location>
</feature>
<organism evidence="6 7">
    <name type="scientific">Bremerella volcania</name>
    <dbReference type="NCBI Taxonomy" id="2527984"/>
    <lineage>
        <taxon>Bacteria</taxon>
        <taxon>Pseudomonadati</taxon>
        <taxon>Planctomycetota</taxon>
        <taxon>Planctomycetia</taxon>
        <taxon>Pirellulales</taxon>
        <taxon>Pirellulaceae</taxon>
        <taxon>Bremerella</taxon>
    </lineage>
</organism>
<feature type="compositionally biased region" description="Gly residues" evidence="3">
    <location>
        <begin position="177"/>
        <end position="197"/>
    </location>
</feature>
<evidence type="ECO:0000259" key="5">
    <source>
        <dbReference type="PROSITE" id="PS50222"/>
    </source>
</evidence>
<dbReference type="EMBL" id="CP036289">
    <property type="protein sequence ID" value="QDU76028.1"/>
    <property type="molecule type" value="Genomic_DNA"/>
</dbReference>
<feature type="compositionally biased region" description="Gly residues" evidence="3">
    <location>
        <begin position="101"/>
        <end position="121"/>
    </location>
</feature>
<dbReference type="InterPro" id="IPR011992">
    <property type="entry name" value="EF-hand-dom_pair"/>
</dbReference>
<dbReference type="Gene3D" id="1.10.238.10">
    <property type="entry name" value="EF-hand"/>
    <property type="match status" value="3"/>
</dbReference>
<feature type="region of interest" description="Disordered" evidence="3">
    <location>
        <begin position="68"/>
        <end position="138"/>
    </location>
</feature>
<dbReference type="PANTHER" id="PTHR10827">
    <property type="entry name" value="RETICULOCALBIN"/>
    <property type="match status" value="1"/>
</dbReference>
<protein>
    <submittedName>
        <fullName evidence="6">EF hand</fullName>
    </submittedName>
</protein>
<dbReference type="PROSITE" id="PS50222">
    <property type="entry name" value="EF_HAND_2"/>
    <property type="match status" value="1"/>
</dbReference>
<dbReference type="KEGG" id="bvo:Pan97_30730"/>
<sequence length="377" mass="39598" precursor="true">MRTAVFFIVAIAAASTASAIAAESESPSIDTMTASLEQGFQALDQDHDGKLPLLEVIKAVRPLGFGAQAEASSEARGNQGRGGNRGGRGQRVGEAGRDQRGQGGGNRGGGNRGGGAGGRGGFDPAERFKSFDQDGDGVLKGSEINARLTGSKYAEDGEVSLEEFQAAFEEMRAQMASGGGHSHGGGGPSHGGGGPGGSSATTSQDAALLVSFDGNRDRLISIDEIKAALQKEVDRQTLEKLKLDKDGDGQVSKAEYAAQIEAEEGTELDEEGLDRRSRMTFSREDADQDGVITKQEITQQVLRQLSLRAEALGYCLLLASVDANDDEKISADELKKAAPSELVELLSISAEEPLARQSFYPTVRRRLARRASAIVGS</sequence>
<feature type="chain" id="PRO_5022009031" evidence="4">
    <location>
        <begin position="22"/>
        <end position="377"/>
    </location>
</feature>
<dbReference type="InterPro" id="IPR002048">
    <property type="entry name" value="EF_hand_dom"/>
</dbReference>
<evidence type="ECO:0000256" key="3">
    <source>
        <dbReference type="SAM" id="MobiDB-lite"/>
    </source>
</evidence>
<evidence type="ECO:0000256" key="2">
    <source>
        <dbReference type="ARBA" id="ARBA00022737"/>
    </source>
</evidence>
<dbReference type="AlphaFoldDB" id="A0A518C9X2"/>
<dbReference type="Pfam" id="PF13202">
    <property type="entry name" value="EF-hand_5"/>
    <property type="match status" value="2"/>
</dbReference>